<protein>
    <submittedName>
        <fullName evidence="1">Uncharacterized protein</fullName>
    </submittedName>
</protein>
<evidence type="ECO:0000313" key="1">
    <source>
        <dbReference type="EMBL" id="XDU95281.1"/>
    </source>
</evidence>
<organism evidence="1">
    <name type="scientific">Flavobacterium sp. WC2409</name>
    <dbReference type="NCBI Taxonomy" id="3234139"/>
    <lineage>
        <taxon>Bacteria</taxon>
        <taxon>Pseudomonadati</taxon>
        <taxon>Bacteroidota</taxon>
        <taxon>Flavobacteriia</taxon>
        <taxon>Flavobacteriales</taxon>
        <taxon>Flavobacteriaceae</taxon>
        <taxon>Flavobacterium</taxon>
    </lineage>
</organism>
<dbReference type="AlphaFoldDB" id="A0AB39W357"/>
<dbReference type="RefSeq" id="WP_369752957.1">
    <property type="nucleotide sequence ID" value="NZ_CP165625.1"/>
</dbReference>
<name>A0AB39W357_9FLAO</name>
<sequence>MNKNLYWSVFKNLEKELIELSNQIHIDDNQLNVYSVKISELLIRTVVEIESLSKELYQMIGGTKPNDKTLFFDTDCIQLIEERWKLSKKKVFISAVNFYLNDDKNRIQTPLRKANKMGSSSSDWQKAYQAVKHNRVKNLSKGNLKNLIQGLAALYLMNVYYKDTIFESVSDSSGTNFDSSMGSSIFSIKTHRNNGIHPELEYNKLDDFDECTYLIKATDKTREELQKTMAIFNDEYQKKISQNTVEEIGKLINEKQILINVDKNILIQKIRDKSLSQVNKEILINTKNFSDGLNYEAVLNKQQY</sequence>
<proteinExistence type="predicted"/>
<reference evidence="1" key="1">
    <citation type="submission" date="2024-07" db="EMBL/GenBank/DDBJ databases">
        <authorList>
            <person name="Biller S.J."/>
        </authorList>
    </citation>
    <scope>NUCLEOTIDE SEQUENCE</scope>
    <source>
        <strain evidence="1">WC2409</strain>
    </source>
</reference>
<dbReference type="EMBL" id="CP165625">
    <property type="protein sequence ID" value="XDU95281.1"/>
    <property type="molecule type" value="Genomic_DNA"/>
</dbReference>
<accession>A0AB39W357</accession>
<gene>
    <name evidence="1" type="ORF">AB3G34_15490</name>
</gene>